<dbReference type="Pfam" id="PF01568">
    <property type="entry name" value="Molydop_binding"/>
    <property type="match status" value="1"/>
</dbReference>
<dbReference type="InterPro" id="IPR006655">
    <property type="entry name" value="Mopterin_OxRdtase_prok_CS"/>
</dbReference>
<name>A0A8J6J3T7_9FIRM</name>
<evidence type="ECO:0000259" key="8">
    <source>
        <dbReference type="PROSITE" id="PS51669"/>
    </source>
</evidence>
<dbReference type="InterPro" id="IPR006656">
    <property type="entry name" value="Mopterin_OxRdtase"/>
</dbReference>
<gene>
    <name evidence="9" type="ORF">H8S62_01560</name>
</gene>
<dbReference type="Pfam" id="PF04879">
    <property type="entry name" value="Molybdop_Fe4S4"/>
    <property type="match status" value="1"/>
</dbReference>
<evidence type="ECO:0000256" key="1">
    <source>
        <dbReference type="ARBA" id="ARBA00001942"/>
    </source>
</evidence>
<keyword evidence="4" id="KW-0479">Metal-binding</keyword>
<protein>
    <submittedName>
        <fullName evidence="9">Molybdopterin-dependent oxidoreductase</fullName>
    </submittedName>
</protein>
<dbReference type="PANTHER" id="PTHR43742">
    <property type="entry name" value="TRIMETHYLAMINE-N-OXIDE REDUCTASE"/>
    <property type="match status" value="1"/>
</dbReference>
<keyword evidence="5" id="KW-0560">Oxidoreductase</keyword>
<dbReference type="RefSeq" id="WP_186918263.1">
    <property type="nucleotide sequence ID" value="NZ_JACOPQ010000001.1"/>
</dbReference>
<sequence length="711" mass="78850">MTELEKLRKAKIPCPETGITVRHTLCDICTPDNHCGVDAYVLDGRVIKVEGTKEHPHNHGLLCTKGAANREYIYREDRLRTPMRRVGRRGEGKFVPITWDEAYDEIVRRLDAVRREEGADAVAFFSGYTKWYRTLLKRFAYSFGSVNYGTESSVCFDATFMAWAATTGSFAVPDLDRAATYIGWGYGPHYSGHLSVGGMQAFKERGGRLLIVDPKITPAVKMADLHLQLKPGTDGALALGIAKVILDNGWADMDYVEKHTAGFEEYRAEVQKFDLKTVEEITGVAPKLVAAAAELIATGGPACMHQSASPITQHRNGFQNYRAILALLALTGNYDCPGGNIPIHFTYNYQAAGFATREREYTTATRPAGDRTRIGADRFPVWNLFQDEFQAMDLSRQILEGTPYPVKALFACGMNLLMFPDTDQLRRALEKLDFFVDIDLFETPCTRYADIVLPACTSFERGEYRVYPSGHSFYTKPVIDPLYESRSDADIITDLARRLTPEDTLLCQGYEAAIDYILQDLSISVAGLKDSEFPVMTPEARPPRVGLTRTQGCPTPSGKFEFSSTLLARCGVNPVPNYPENLRRPEGGRKFILATGVRLPNALHSRLHKVPWLRSLRPEPMADISLADAARLELERGDTVRLTTDGGSLCVKVNPTSTVLPGTVHLFHGYEKANVNALLPADWLDPCTGFPAYKSIGCDMEKCPAPDGEKG</sequence>
<dbReference type="CDD" id="cd02775">
    <property type="entry name" value="MopB_CT"/>
    <property type="match status" value="1"/>
</dbReference>
<keyword evidence="10" id="KW-1185">Reference proteome</keyword>
<dbReference type="AlphaFoldDB" id="A0A8J6J3T7"/>
<comment type="cofactor">
    <cofactor evidence="1">
        <name>Mo-bis(molybdopterin guanine dinucleotide)</name>
        <dbReference type="ChEBI" id="CHEBI:60539"/>
    </cofactor>
</comment>
<evidence type="ECO:0000256" key="4">
    <source>
        <dbReference type="ARBA" id="ARBA00022723"/>
    </source>
</evidence>
<keyword evidence="7" id="KW-0411">Iron-sulfur</keyword>
<dbReference type="Gene3D" id="3.40.50.740">
    <property type="match status" value="1"/>
</dbReference>
<evidence type="ECO:0000256" key="5">
    <source>
        <dbReference type="ARBA" id="ARBA00023002"/>
    </source>
</evidence>
<dbReference type="Pfam" id="PF00384">
    <property type="entry name" value="Molybdopterin"/>
    <property type="match status" value="1"/>
</dbReference>
<dbReference type="Gene3D" id="2.20.25.90">
    <property type="entry name" value="ADC-like domains"/>
    <property type="match status" value="1"/>
</dbReference>
<comment type="caution">
    <text evidence="9">The sequence shown here is derived from an EMBL/GenBank/DDBJ whole genome shotgun (WGS) entry which is preliminary data.</text>
</comment>
<dbReference type="EMBL" id="JACOPQ010000001">
    <property type="protein sequence ID" value="MBC5735697.1"/>
    <property type="molecule type" value="Genomic_DNA"/>
</dbReference>
<dbReference type="InterPro" id="IPR009010">
    <property type="entry name" value="Asp_de-COase-like_dom_sf"/>
</dbReference>
<dbReference type="Gene3D" id="3.40.228.10">
    <property type="entry name" value="Dimethylsulfoxide Reductase, domain 2"/>
    <property type="match status" value="1"/>
</dbReference>
<evidence type="ECO:0000256" key="6">
    <source>
        <dbReference type="ARBA" id="ARBA00023004"/>
    </source>
</evidence>
<evidence type="ECO:0000313" key="9">
    <source>
        <dbReference type="EMBL" id="MBC5735697.1"/>
    </source>
</evidence>
<reference evidence="9" key="1">
    <citation type="submission" date="2020-08" db="EMBL/GenBank/DDBJ databases">
        <title>Genome public.</title>
        <authorList>
            <person name="Liu C."/>
            <person name="Sun Q."/>
        </authorList>
    </citation>
    <scope>NUCLEOTIDE SEQUENCE</scope>
    <source>
        <strain evidence="9">NSJ-52</strain>
    </source>
</reference>
<evidence type="ECO:0000313" key="10">
    <source>
        <dbReference type="Proteomes" id="UP000607645"/>
    </source>
</evidence>
<evidence type="ECO:0000256" key="3">
    <source>
        <dbReference type="ARBA" id="ARBA00022505"/>
    </source>
</evidence>
<dbReference type="InterPro" id="IPR006657">
    <property type="entry name" value="MoPterin_dinucl-bd_dom"/>
</dbReference>
<dbReference type="GO" id="GO:0046872">
    <property type="term" value="F:metal ion binding"/>
    <property type="evidence" value="ECO:0007669"/>
    <property type="project" value="UniProtKB-KW"/>
</dbReference>
<dbReference type="PROSITE" id="PS00490">
    <property type="entry name" value="MOLYBDOPTERIN_PROK_2"/>
    <property type="match status" value="1"/>
</dbReference>
<dbReference type="InterPro" id="IPR006963">
    <property type="entry name" value="Mopterin_OxRdtase_4Fe-4S_dom"/>
</dbReference>
<feature type="domain" description="4Fe-4S Mo/W bis-MGD-type" evidence="8">
    <location>
        <begin position="19"/>
        <end position="77"/>
    </location>
</feature>
<evidence type="ECO:0000256" key="2">
    <source>
        <dbReference type="ARBA" id="ARBA00010312"/>
    </source>
</evidence>
<dbReference type="SUPFAM" id="SSF50692">
    <property type="entry name" value="ADC-like"/>
    <property type="match status" value="1"/>
</dbReference>
<dbReference type="GO" id="GO:0051536">
    <property type="term" value="F:iron-sulfur cluster binding"/>
    <property type="evidence" value="ECO:0007669"/>
    <property type="project" value="UniProtKB-KW"/>
</dbReference>
<dbReference type="SMART" id="SM00926">
    <property type="entry name" value="Molybdop_Fe4S4"/>
    <property type="match status" value="1"/>
</dbReference>
<dbReference type="InterPro" id="IPR050612">
    <property type="entry name" value="Prok_Mopterin_Oxidored"/>
</dbReference>
<accession>A0A8J6J3T7</accession>
<keyword evidence="6" id="KW-0408">Iron</keyword>
<dbReference type="Gene3D" id="2.40.40.20">
    <property type="match status" value="1"/>
</dbReference>
<evidence type="ECO:0000256" key="7">
    <source>
        <dbReference type="ARBA" id="ARBA00023014"/>
    </source>
</evidence>
<dbReference type="GO" id="GO:0016491">
    <property type="term" value="F:oxidoreductase activity"/>
    <property type="evidence" value="ECO:0007669"/>
    <property type="project" value="UniProtKB-KW"/>
</dbReference>
<organism evidence="9 10">
    <name type="scientific">Lawsonibacter faecis</name>
    <dbReference type="NCBI Taxonomy" id="2763052"/>
    <lineage>
        <taxon>Bacteria</taxon>
        <taxon>Bacillati</taxon>
        <taxon>Bacillota</taxon>
        <taxon>Clostridia</taxon>
        <taxon>Eubacteriales</taxon>
        <taxon>Oscillospiraceae</taxon>
        <taxon>Lawsonibacter</taxon>
    </lineage>
</organism>
<proteinExistence type="inferred from homology"/>
<keyword evidence="3" id="KW-0500">Molybdenum</keyword>
<dbReference type="PROSITE" id="PS51669">
    <property type="entry name" value="4FE4S_MOW_BIS_MGD"/>
    <property type="match status" value="1"/>
</dbReference>
<comment type="similarity">
    <text evidence="2">Belongs to the prokaryotic molybdopterin-containing oxidoreductase family.</text>
</comment>
<dbReference type="SUPFAM" id="SSF53706">
    <property type="entry name" value="Formate dehydrogenase/DMSO reductase, domains 1-3"/>
    <property type="match status" value="1"/>
</dbReference>
<dbReference type="Proteomes" id="UP000607645">
    <property type="component" value="Unassembled WGS sequence"/>
</dbReference>
<dbReference type="PANTHER" id="PTHR43742:SF6">
    <property type="entry name" value="OXIDOREDUCTASE YYAE-RELATED"/>
    <property type="match status" value="1"/>
</dbReference>
<dbReference type="GO" id="GO:0043546">
    <property type="term" value="F:molybdopterin cofactor binding"/>
    <property type="evidence" value="ECO:0007669"/>
    <property type="project" value="InterPro"/>
</dbReference>